<keyword evidence="2" id="KW-1185">Reference proteome</keyword>
<organism evidence="1 2">
    <name type="scientific">Ideonella alba</name>
    <dbReference type="NCBI Taxonomy" id="2824118"/>
    <lineage>
        <taxon>Bacteria</taxon>
        <taxon>Pseudomonadati</taxon>
        <taxon>Pseudomonadota</taxon>
        <taxon>Betaproteobacteria</taxon>
        <taxon>Burkholderiales</taxon>
        <taxon>Sphaerotilaceae</taxon>
        <taxon>Ideonella</taxon>
    </lineage>
</organism>
<sequence length="226" mass="23666">MNAPMTRRDAEFTRLFSADTTGALIDPHGRTRALVLDWPAPADWAAMGTLWRGVQDTLGWPAPAIAVSGDALQLWFSLAEPVDAATAQALLATLRERFLPAPQAARVGGWPRDGQAAPRPGAALPGEDRWSAFVAPDLAPLFAQTPWLDVPPGDDGQATLLAGLGSVAPDRLAPLQPVAQPAATAVTAVTAVTAATDPRAFLLQVMNDPAVPLALRIDAAKALLPR</sequence>
<name>A0A940Y8C0_9BURK</name>
<proteinExistence type="predicted"/>
<dbReference type="EMBL" id="JAGQDD010000011">
    <property type="protein sequence ID" value="MBQ0931762.1"/>
    <property type="molecule type" value="Genomic_DNA"/>
</dbReference>
<dbReference type="Proteomes" id="UP000676246">
    <property type="component" value="Unassembled WGS sequence"/>
</dbReference>
<protein>
    <submittedName>
        <fullName evidence="1">Uncharacterized protein</fullName>
    </submittedName>
</protein>
<gene>
    <name evidence="1" type="ORF">KAK03_14845</name>
</gene>
<reference evidence="1 2" key="1">
    <citation type="submission" date="2021-04" db="EMBL/GenBank/DDBJ databases">
        <title>The genome sequence of Ideonella sp. 3Y2.</title>
        <authorList>
            <person name="Liu Y."/>
        </authorList>
    </citation>
    <scope>NUCLEOTIDE SEQUENCE [LARGE SCALE GENOMIC DNA]</scope>
    <source>
        <strain evidence="1 2">3Y2</strain>
    </source>
</reference>
<dbReference type="RefSeq" id="WP_210854742.1">
    <property type="nucleotide sequence ID" value="NZ_JAGQDD010000011.1"/>
</dbReference>
<evidence type="ECO:0000313" key="1">
    <source>
        <dbReference type="EMBL" id="MBQ0931762.1"/>
    </source>
</evidence>
<evidence type="ECO:0000313" key="2">
    <source>
        <dbReference type="Proteomes" id="UP000676246"/>
    </source>
</evidence>
<comment type="caution">
    <text evidence="1">The sequence shown here is derived from an EMBL/GenBank/DDBJ whole genome shotgun (WGS) entry which is preliminary data.</text>
</comment>
<accession>A0A940Y8C0</accession>
<dbReference type="AlphaFoldDB" id="A0A940Y8C0"/>